<sequence length="79" mass="8239">MKFQKANLLAAASRRLVMLGMALALLAAAGLAQAQSQVVGQVTHLSGVLTARHADGTRNVLAVKSAILQGDTLITERET</sequence>
<feature type="chain" id="PRO_5031293621" evidence="1">
    <location>
        <begin position="35"/>
        <end position="79"/>
    </location>
</feature>
<accession>A0A7V8FX65</accession>
<name>A0A7V8FX65_9BURK</name>
<feature type="signal peptide" evidence="1">
    <location>
        <begin position="1"/>
        <end position="34"/>
    </location>
</feature>
<keyword evidence="1" id="KW-0732">Signal</keyword>
<dbReference type="AlphaFoldDB" id="A0A7V8FX65"/>
<dbReference type="EMBL" id="WNDX01000046">
    <property type="protein sequence ID" value="KAF1044234.1"/>
    <property type="molecule type" value="Genomic_DNA"/>
</dbReference>
<evidence type="ECO:0000313" key="3">
    <source>
        <dbReference type="Proteomes" id="UP000462435"/>
    </source>
</evidence>
<protein>
    <submittedName>
        <fullName evidence="2">Uncharacterized protein</fullName>
    </submittedName>
</protein>
<reference evidence="3" key="1">
    <citation type="journal article" date="2020" name="MBio">
        <title>Horizontal gene transfer to a defensive symbiont with a reduced genome amongst a multipartite beetle microbiome.</title>
        <authorList>
            <person name="Waterworth S.C."/>
            <person name="Florez L.V."/>
            <person name="Rees E.R."/>
            <person name="Hertweck C."/>
            <person name="Kaltenpoth M."/>
            <person name="Kwan J.C."/>
        </authorList>
    </citation>
    <scope>NUCLEOTIDE SEQUENCE [LARGE SCALE GENOMIC DNA]</scope>
</reference>
<comment type="caution">
    <text evidence="2">The sequence shown here is derived from an EMBL/GenBank/DDBJ whole genome shotgun (WGS) entry which is preliminary data.</text>
</comment>
<proteinExistence type="predicted"/>
<organism evidence="2 3">
    <name type="scientific">Herbaspirillum frisingense</name>
    <dbReference type="NCBI Taxonomy" id="92645"/>
    <lineage>
        <taxon>Bacteria</taxon>
        <taxon>Pseudomonadati</taxon>
        <taxon>Pseudomonadota</taxon>
        <taxon>Betaproteobacteria</taxon>
        <taxon>Burkholderiales</taxon>
        <taxon>Oxalobacteraceae</taxon>
        <taxon>Herbaspirillum</taxon>
    </lineage>
</organism>
<dbReference type="Proteomes" id="UP000462435">
    <property type="component" value="Unassembled WGS sequence"/>
</dbReference>
<evidence type="ECO:0000313" key="2">
    <source>
        <dbReference type="EMBL" id="KAF1044234.1"/>
    </source>
</evidence>
<gene>
    <name evidence="2" type="ORF">GAK35_01829</name>
</gene>
<evidence type="ECO:0000256" key="1">
    <source>
        <dbReference type="SAM" id="SignalP"/>
    </source>
</evidence>